<dbReference type="Proteomes" id="UP001341281">
    <property type="component" value="Chromosome 02"/>
</dbReference>
<dbReference type="PANTHER" id="PTHR34291">
    <property type="entry name" value="HYDROXYPROLINE-RICH GLYCOPROTEIN FAMILY PROTEIN"/>
    <property type="match status" value="1"/>
</dbReference>
<evidence type="ECO:0000313" key="3">
    <source>
        <dbReference type="Proteomes" id="UP001341281"/>
    </source>
</evidence>
<protein>
    <submittedName>
        <fullName evidence="2">Uncharacterized protein</fullName>
    </submittedName>
</protein>
<reference evidence="2 3" key="1">
    <citation type="submission" date="2024-02" db="EMBL/GenBank/DDBJ databases">
        <title>High-quality chromosome-scale genome assembly of Pensacola bahiagrass (Paspalum notatum Flugge var. saurae).</title>
        <authorList>
            <person name="Vega J.M."/>
            <person name="Podio M."/>
            <person name="Orjuela J."/>
            <person name="Siena L.A."/>
            <person name="Pessino S.C."/>
            <person name="Combes M.C."/>
            <person name="Mariac C."/>
            <person name="Albertini E."/>
            <person name="Pupilli F."/>
            <person name="Ortiz J.P.A."/>
            <person name="Leblanc O."/>
        </authorList>
    </citation>
    <scope>NUCLEOTIDE SEQUENCE [LARGE SCALE GENOMIC DNA]</scope>
    <source>
        <strain evidence="2">R1</strain>
        <tissue evidence="2">Leaf</tissue>
    </source>
</reference>
<evidence type="ECO:0000313" key="2">
    <source>
        <dbReference type="EMBL" id="WVZ61305.1"/>
    </source>
</evidence>
<keyword evidence="1" id="KW-0812">Transmembrane</keyword>
<proteinExistence type="predicted"/>
<dbReference type="PANTHER" id="PTHR34291:SF1">
    <property type="entry name" value="HYDROXYPROLINE-RICH GLYCOPROTEIN FAMILY PROTEIN"/>
    <property type="match status" value="1"/>
</dbReference>
<keyword evidence="1" id="KW-1133">Transmembrane helix</keyword>
<organism evidence="2 3">
    <name type="scientific">Paspalum notatum var. saurae</name>
    <dbReference type="NCBI Taxonomy" id="547442"/>
    <lineage>
        <taxon>Eukaryota</taxon>
        <taxon>Viridiplantae</taxon>
        <taxon>Streptophyta</taxon>
        <taxon>Embryophyta</taxon>
        <taxon>Tracheophyta</taxon>
        <taxon>Spermatophyta</taxon>
        <taxon>Magnoliopsida</taxon>
        <taxon>Liliopsida</taxon>
        <taxon>Poales</taxon>
        <taxon>Poaceae</taxon>
        <taxon>PACMAD clade</taxon>
        <taxon>Panicoideae</taxon>
        <taxon>Andropogonodae</taxon>
        <taxon>Paspaleae</taxon>
        <taxon>Paspalinae</taxon>
        <taxon>Paspalum</taxon>
    </lineage>
</organism>
<dbReference type="AlphaFoldDB" id="A0AAQ3SUY0"/>
<evidence type="ECO:0000256" key="1">
    <source>
        <dbReference type="SAM" id="Phobius"/>
    </source>
</evidence>
<accession>A0AAQ3SUY0</accession>
<dbReference type="EMBL" id="CP144746">
    <property type="protein sequence ID" value="WVZ61305.1"/>
    <property type="molecule type" value="Genomic_DNA"/>
</dbReference>
<sequence>MRHLLGCLSSHPPKVYSHILTSFSWKRQAVRSASSKHYGEEMHDHSTVQYHGWFCLPDRASQCTYHHLLYVQVQLHKIARRSQLLMRMNRLEVEDLTPAPSMTVPLEHSSRPTLGFPLGTALLLLVIFSLSGLFSCCYHWDRLRSLLRSRHPAMFQEGEHTVISIAPSPSKAASDQKVEKVGKECGLPVIMPGDKVPKFFARPCPRETCLPEAEGKSSEVPSGANKCSVQENVSICIHESSTVSC</sequence>
<dbReference type="InterPro" id="IPR037699">
    <property type="entry name" value="At5g65660-like"/>
</dbReference>
<keyword evidence="1" id="KW-0472">Membrane</keyword>
<keyword evidence="3" id="KW-1185">Reference proteome</keyword>
<feature type="transmembrane region" description="Helical" evidence="1">
    <location>
        <begin position="114"/>
        <end position="140"/>
    </location>
</feature>
<name>A0AAQ3SUY0_PASNO</name>
<gene>
    <name evidence="2" type="ORF">U9M48_011206</name>
</gene>